<evidence type="ECO:0000313" key="2">
    <source>
        <dbReference type="Proteomes" id="UP000013063"/>
    </source>
</evidence>
<dbReference type="Proteomes" id="UP000013063">
    <property type="component" value="Unassembled WGS sequence"/>
</dbReference>
<name>R0D1T4_CAUVI</name>
<comment type="caution">
    <text evidence="1">The sequence shown here is derived from an EMBL/GenBank/DDBJ whole genome shotgun (WGS) entry which is preliminary data.</text>
</comment>
<dbReference type="OrthoDB" id="7190932at2"/>
<proteinExistence type="predicted"/>
<organism evidence="1 2">
    <name type="scientific">Caulobacter vibrioides OR37</name>
    <dbReference type="NCBI Taxonomy" id="1292034"/>
    <lineage>
        <taxon>Bacteria</taxon>
        <taxon>Pseudomonadati</taxon>
        <taxon>Pseudomonadota</taxon>
        <taxon>Alphaproteobacteria</taxon>
        <taxon>Caulobacterales</taxon>
        <taxon>Caulobacteraceae</taxon>
        <taxon>Caulobacter</taxon>
    </lineage>
</organism>
<reference evidence="1 2" key="1">
    <citation type="journal article" date="2013" name="Genome Announc.">
        <title>Draft Genome Sequence for Caulobacter sp. Strain OR37, a Bacterium Tolerant to Heavy Metals.</title>
        <authorList>
            <person name="Utturkar S.M."/>
            <person name="Bollmann A."/>
            <person name="Brzoska R.M."/>
            <person name="Klingeman D.M."/>
            <person name="Epstein S.E."/>
            <person name="Palumbo A.V."/>
            <person name="Brown S.D."/>
        </authorList>
    </citation>
    <scope>NUCLEOTIDE SEQUENCE [LARGE SCALE GENOMIC DNA]</scope>
    <source>
        <strain evidence="1 2">OR37</strain>
    </source>
</reference>
<dbReference type="RefSeq" id="WP_004618110.1">
    <property type="nucleotide sequence ID" value="NZ_APMP01000007.1"/>
</dbReference>
<evidence type="ECO:0000313" key="1">
    <source>
        <dbReference type="EMBL" id="ENZ82415.1"/>
    </source>
</evidence>
<sequence>MTDHVVQCGACRVDVQVVRREEGEMARCPVCARTAPKDEAIRVARSALIDVVMRDLDENLRAIVRASPALGYRPVQAYDWVVDGAPGPSRLDAR</sequence>
<keyword evidence="2" id="KW-1185">Reference proteome</keyword>
<gene>
    <name evidence="1" type="ORF">OR37_01685</name>
</gene>
<dbReference type="EMBL" id="APMP01000007">
    <property type="protein sequence ID" value="ENZ82415.1"/>
    <property type="molecule type" value="Genomic_DNA"/>
</dbReference>
<accession>R0D1T4</accession>
<protein>
    <submittedName>
        <fullName evidence="1">Uncharacterized protein</fullName>
    </submittedName>
</protein>
<dbReference type="AlphaFoldDB" id="R0D1T4"/>